<comment type="caution">
    <text evidence="3">The sequence shown here is derived from an EMBL/GenBank/DDBJ whole genome shotgun (WGS) entry which is preliminary data.</text>
</comment>
<dbReference type="PANTHER" id="PTHR33120">
    <property type="entry name" value="EXPRESSED PROTEIN-RELATED"/>
    <property type="match status" value="1"/>
</dbReference>
<evidence type="ECO:0000256" key="1">
    <source>
        <dbReference type="SAM" id="MobiDB-lite"/>
    </source>
</evidence>
<keyword evidence="4" id="KW-1185">Reference proteome</keyword>
<dbReference type="InterPro" id="IPR046527">
    <property type="entry name" value="PIR2-like_helical"/>
</dbReference>
<name>A0A3L6SHG8_PANMI</name>
<feature type="region of interest" description="Disordered" evidence="1">
    <location>
        <begin position="185"/>
        <end position="204"/>
    </location>
</feature>
<feature type="compositionally biased region" description="Polar residues" evidence="1">
    <location>
        <begin position="185"/>
        <end position="198"/>
    </location>
</feature>
<protein>
    <recommendedName>
        <fullName evidence="2">PIR2-like helical domain-containing protein</fullName>
    </recommendedName>
</protein>
<feature type="domain" description="PIR2-like helical" evidence="2">
    <location>
        <begin position="83"/>
        <end position="134"/>
    </location>
</feature>
<dbReference type="Proteomes" id="UP000275267">
    <property type="component" value="Unassembled WGS sequence"/>
</dbReference>
<sequence>MQLSSCIGENLLADISIASLHHKHPVPLGYISELTVDSSYMETKLSRCLTETTRGAGGNLGPAVDYDAFQCEHILSLKMCLLDAIHALYIKALAILPTSAGESRFLRALLVSGHCYGPMDPVSNIILKSIWYDIAFPRARCPHRITLKHKVAFWTPTPCPVWNPVPSMAWLPSCAPPADPLSQSTRSWSTSTFGTVTSPDCAEK</sequence>
<dbReference type="PANTHER" id="PTHR33120:SF42">
    <property type="entry name" value="OS12G0105000 PROTEIN"/>
    <property type="match status" value="1"/>
</dbReference>
<proteinExistence type="predicted"/>
<dbReference type="OrthoDB" id="607685at2759"/>
<accession>A0A3L6SHG8</accession>
<organism evidence="3 4">
    <name type="scientific">Panicum miliaceum</name>
    <name type="common">Proso millet</name>
    <name type="synonym">Broomcorn millet</name>
    <dbReference type="NCBI Taxonomy" id="4540"/>
    <lineage>
        <taxon>Eukaryota</taxon>
        <taxon>Viridiplantae</taxon>
        <taxon>Streptophyta</taxon>
        <taxon>Embryophyta</taxon>
        <taxon>Tracheophyta</taxon>
        <taxon>Spermatophyta</taxon>
        <taxon>Magnoliopsida</taxon>
        <taxon>Liliopsida</taxon>
        <taxon>Poales</taxon>
        <taxon>Poaceae</taxon>
        <taxon>PACMAD clade</taxon>
        <taxon>Panicoideae</taxon>
        <taxon>Panicodae</taxon>
        <taxon>Paniceae</taxon>
        <taxon>Panicinae</taxon>
        <taxon>Panicum</taxon>
        <taxon>Panicum sect. Panicum</taxon>
    </lineage>
</organism>
<evidence type="ECO:0000313" key="3">
    <source>
        <dbReference type="EMBL" id="RLN19552.1"/>
    </source>
</evidence>
<dbReference type="EMBL" id="PQIB02000005">
    <property type="protein sequence ID" value="RLN19552.1"/>
    <property type="molecule type" value="Genomic_DNA"/>
</dbReference>
<evidence type="ECO:0000259" key="2">
    <source>
        <dbReference type="Pfam" id="PF20235"/>
    </source>
</evidence>
<gene>
    <name evidence="3" type="ORF">C2845_PM02G10950</name>
</gene>
<dbReference type="Pfam" id="PF20235">
    <property type="entry name" value="PIR2-like_helical"/>
    <property type="match status" value="1"/>
</dbReference>
<evidence type="ECO:0000313" key="4">
    <source>
        <dbReference type="Proteomes" id="UP000275267"/>
    </source>
</evidence>
<dbReference type="AlphaFoldDB" id="A0A3L6SHG8"/>
<reference evidence="4" key="1">
    <citation type="journal article" date="2019" name="Nat. Commun.">
        <title>The genome of broomcorn millet.</title>
        <authorList>
            <person name="Zou C."/>
            <person name="Miki D."/>
            <person name="Li D."/>
            <person name="Tang Q."/>
            <person name="Xiao L."/>
            <person name="Rajput S."/>
            <person name="Deng P."/>
            <person name="Jia W."/>
            <person name="Huang R."/>
            <person name="Zhang M."/>
            <person name="Sun Y."/>
            <person name="Hu J."/>
            <person name="Fu X."/>
            <person name="Schnable P.S."/>
            <person name="Li F."/>
            <person name="Zhang H."/>
            <person name="Feng B."/>
            <person name="Zhu X."/>
            <person name="Liu R."/>
            <person name="Schnable J.C."/>
            <person name="Zhu J.-K."/>
            <person name="Zhang H."/>
        </authorList>
    </citation>
    <scope>NUCLEOTIDE SEQUENCE [LARGE SCALE GENOMIC DNA]</scope>
</reference>